<accession>A0A086T1M2</accession>
<dbReference type="InterPro" id="IPR022312">
    <property type="entry name" value="DNA_pol_X"/>
</dbReference>
<protein>
    <recommendedName>
        <fullName evidence="11">DNA polymerase</fullName>
        <ecNumber evidence="11">2.7.7.7</ecNumber>
    </recommendedName>
</protein>
<dbReference type="OrthoDB" id="205514at2759"/>
<dbReference type="InterPro" id="IPR043519">
    <property type="entry name" value="NT_sf"/>
</dbReference>
<keyword evidence="9 11" id="KW-0539">Nucleus</keyword>
<dbReference type="FunFam" id="1.10.150.110:FF:000005">
    <property type="entry name" value="DNA polymerase POL4"/>
    <property type="match status" value="1"/>
</dbReference>
<keyword evidence="4 11" id="KW-0548">Nucleotidyltransferase</keyword>
<evidence type="ECO:0000256" key="5">
    <source>
        <dbReference type="ARBA" id="ARBA00022723"/>
    </source>
</evidence>
<feature type="region of interest" description="Disordered" evidence="12">
    <location>
        <begin position="175"/>
        <end position="226"/>
    </location>
</feature>
<reference evidence="15" key="1">
    <citation type="journal article" date="2014" name="Genome Announc.">
        <title>Genome sequence and annotation of Acremonium chrysogenum, producer of the beta-lactam antibiotic cephalosporin C.</title>
        <authorList>
            <person name="Terfehr D."/>
            <person name="Dahlmann T.A."/>
            <person name="Specht T."/>
            <person name="Zadra I."/>
            <person name="Kuernsteiner H."/>
            <person name="Kueck U."/>
        </authorList>
    </citation>
    <scope>NUCLEOTIDE SEQUENCE [LARGE SCALE GENOMIC DNA]</scope>
    <source>
        <strain evidence="15">ATCC 11550 / CBS 779.69 / DSM 880 / IAM 14645 / JCM 23072 / IMI 49137</strain>
    </source>
</reference>
<dbReference type="CDD" id="cd00141">
    <property type="entry name" value="NT_POLXc"/>
    <property type="match status" value="1"/>
</dbReference>
<dbReference type="Pfam" id="PF14716">
    <property type="entry name" value="HHH_8"/>
    <property type="match status" value="1"/>
</dbReference>
<dbReference type="EMBL" id="JPKY01000073">
    <property type="protein sequence ID" value="KFH43254.1"/>
    <property type="molecule type" value="Genomic_DNA"/>
</dbReference>
<dbReference type="SMART" id="SM00483">
    <property type="entry name" value="POLXc"/>
    <property type="match status" value="1"/>
</dbReference>
<dbReference type="InterPro" id="IPR037160">
    <property type="entry name" value="DNA_Pol_thumb_sf"/>
</dbReference>
<dbReference type="Pfam" id="PF10391">
    <property type="entry name" value="DNA_pol_lambd_f"/>
    <property type="match status" value="1"/>
</dbReference>
<keyword evidence="3 11" id="KW-0808">Transferase</keyword>
<dbReference type="EC" id="2.7.7.7" evidence="11"/>
<evidence type="ECO:0000259" key="13">
    <source>
        <dbReference type="PROSITE" id="PS50172"/>
    </source>
</evidence>
<dbReference type="InterPro" id="IPR028207">
    <property type="entry name" value="DNA_pol_B_palm_palm"/>
</dbReference>
<dbReference type="PROSITE" id="PS00522">
    <property type="entry name" value="DNA_POLYMERASE_X"/>
    <property type="match status" value="1"/>
</dbReference>
<sequence>MSLDLPPIYLLPTNLQPDELHSLEERIPSLTWNAHEAEILLGRITRPERARFELRRLKLETEEIPAPTQSVENRDERPSKRQRTSESDGGGGRDNVAVGGPRGSHEAQSTTTSSSTIKVVKLSWLLDALDRGVVLPTEGYLLYEGRKLPVANEKPTPIADTPTGTSPVRSILKRAAADKPDRGDPAANPASPRTRHQQTRPYASPAQRPPLLHETTSEHDLPLPPVPDFLHTSYSCQRPTPVDTPNAAFVEELKEIRTLRLLQGDNVGVRAYSSSIAAVAAYPYPLQTSAEVSRLPGCGAKIAKLYDQWRESGQLEEVVSAATDTKMCVLKLFYDIWGVGDVTAREFYSKGWRDLDDLVEYGWGDLSRVQQIGVKYYDEFLLKIPRAEVEEIGDVILSHARKVDPGFQMTIVGGYRRGKAQSGDVDVVLSHPDESRTLHLVEKIVVSLEKSEHITHTLTLSTRNSDRKQEPLPWKGEGRPAGTGFDTLDKALVVWKDPSKKDAPHRRVDIIISPWKTVGCAVLGWSGGTTFQRDLRRYCKKEKRLKFDSSGVRNRTDGSWMDLEGARSEHPARDMVTAEKRVFEGLGLVWRRPEERCTG</sequence>
<dbReference type="PANTHER" id="PTHR11276">
    <property type="entry name" value="DNA POLYMERASE TYPE-X FAMILY MEMBER"/>
    <property type="match status" value="1"/>
</dbReference>
<comment type="caution">
    <text evidence="14">The sequence shown here is derived from an EMBL/GenBank/DDBJ whole genome shotgun (WGS) entry which is preliminary data.</text>
</comment>
<dbReference type="PANTHER" id="PTHR11276:SF29">
    <property type="entry name" value="DNA POLYMERASE TYPE-X FAMILY PROTEIN POL4"/>
    <property type="match status" value="1"/>
</dbReference>
<dbReference type="InterPro" id="IPR019843">
    <property type="entry name" value="DNA_pol-X_BS"/>
</dbReference>
<keyword evidence="6 11" id="KW-0227">DNA damage</keyword>
<dbReference type="Gene3D" id="3.30.210.10">
    <property type="entry name" value="DNA polymerase, thumb domain"/>
    <property type="match status" value="1"/>
</dbReference>
<dbReference type="Gene3D" id="3.30.460.10">
    <property type="entry name" value="Beta Polymerase, domain 2"/>
    <property type="match status" value="1"/>
</dbReference>
<comment type="function">
    <text evidence="11">DNA polymerase that functions in several pathways of DNA repair. Involved in base excision repair (BER) responsible for repair of lesions that give rise to abasic (AP) sites in DNA. Also contributes to DNA double-strand break repair by non-homologous end joining and homologous recombination. Has both template-dependent and template-independent (terminal transferase) DNA polymerase activities. Has also a 5'-deoxyribose-5-phosphate lyase (dRP lyase) activity.</text>
</comment>
<evidence type="ECO:0000256" key="4">
    <source>
        <dbReference type="ARBA" id="ARBA00022695"/>
    </source>
</evidence>
<dbReference type="FunFam" id="1.10.150.20:FF:000010">
    <property type="entry name" value="DNA polymerase lambda"/>
    <property type="match status" value="1"/>
</dbReference>
<organism evidence="14 15">
    <name type="scientific">Hapsidospora chrysogenum (strain ATCC 11550 / CBS 779.69 / DSM 880 / IAM 14645 / JCM 23072 / IMI 49137)</name>
    <name type="common">Acremonium chrysogenum</name>
    <dbReference type="NCBI Taxonomy" id="857340"/>
    <lineage>
        <taxon>Eukaryota</taxon>
        <taxon>Fungi</taxon>
        <taxon>Dikarya</taxon>
        <taxon>Ascomycota</taxon>
        <taxon>Pezizomycotina</taxon>
        <taxon>Sordariomycetes</taxon>
        <taxon>Hypocreomycetidae</taxon>
        <taxon>Hypocreales</taxon>
        <taxon>Bionectriaceae</taxon>
        <taxon>Hapsidospora</taxon>
    </lineage>
</organism>
<evidence type="ECO:0000256" key="11">
    <source>
        <dbReference type="RuleBase" id="RU366014"/>
    </source>
</evidence>
<dbReference type="FunFam" id="3.30.210.10:FF:000005">
    <property type="entry name" value="DNA polymerase IV"/>
    <property type="match status" value="1"/>
</dbReference>
<dbReference type="InterPro" id="IPR002008">
    <property type="entry name" value="DNA_pol_X_beta-like"/>
</dbReference>
<comment type="similarity">
    <text evidence="2 11">Belongs to the DNA polymerase type-X family.</text>
</comment>
<dbReference type="InterPro" id="IPR002054">
    <property type="entry name" value="DNA-dir_DNA_pol_X"/>
</dbReference>
<proteinExistence type="inferred from homology"/>
<keyword evidence="8 11" id="KW-0234">DNA repair</keyword>
<evidence type="ECO:0000256" key="7">
    <source>
        <dbReference type="ARBA" id="ARBA00022932"/>
    </source>
</evidence>
<dbReference type="InterPro" id="IPR018944">
    <property type="entry name" value="DNA_pol_lambd_fingers_domain"/>
</dbReference>
<name>A0A086T1M2_HAPC1</name>
<feature type="domain" description="BRCT" evidence="13">
    <location>
        <begin position="117"/>
        <end position="142"/>
    </location>
</feature>
<gene>
    <name evidence="14" type="ORF">ACRE_059880</name>
</gene>
<dbReference type="GO" id="GO:0046872">
    <property type="term" value="F:metal ion binding"/>
    <property type="evidence" value="ECO:0007669"/>
    <property type="project" value="UniProtKB-UniRule"/>
</dbReference>
<dbReference type="Proteomes" id="UP000029964">
    <property type="component" value="Unassembled WGS sequence"/>
</dbReference>
<feature type="region of interest" description="Disordered" evidence="12">
    <location>
        <begin position="63"/>
        <end position="114"/>
    </location>
</feature>
<dbReference type="PRINTS" id="PR00869">
    <property type="entry name" value="DNAPOLX"/>
</dbReference>
<dbReference type="GO" id="GO:0003887">
    <property type="term" value="F:DNA-directed DNA polymerase activity"/>
    <property type="evidence" value="ECO:0007669"/>
    <property type="project" value="UniProtKB-UniRule"/>
</dbReference>
<evidence type="ECO:0000256" key="3">
    <source>
        <dbReference type="ARBA" id="ARBA00022679"/>
    </source>
</evidence>
<evidence type="ECO:0000256" key="12">
    <source>
        <dbReference type="SAM" id="MobiDB-lite"/>
    </source>
</evidence>
<evidence type="ECO:0000313" key="14">
    <source>
        <dbReference type="EMBL" id="KFH43254.1"/>
    </source>
</evidence>
<evidence type="ECO:0000256" key="8">
    <source>
        <dbReference type="ARBA" id="ARBA00023204"/>
    </source>
</evidence>
<dbReference type="HOGENOM" id="CLU_008698_4_1_1"/>
<keyword evidence="15" id="KW-1185">Reference proteome</keyword>
<dbReference type="InterPro" id="IPR027421">
    <property type="entry name" value="DNA_pol_lamdba_lyase_dom_sf"/>
</dbReference>
<dbReference type="InterPro" id="IPR010996">
    <property type="entry name" value="HHH_MUS81"/>
</dbReference>
<comment type="catalytic activity">
    <reaction evidence="10 11">
        <text>DNA(n) + a 2'-deoxyribonucleoside 5'-triphosphate = DNA(n+1) + diphosphate</text>
        <dbReference type="Rhea" id="RHEA:22508"/>
        <dbReference type="Rhea" id="RHEA-COMP:17339"/>
        <dbReference type="Rhea" id="RHEA-COMP:17340"/>
        <dbReference type="ChEBI" id="CHEBI:33019"/>
        <dbReference type="ChEBI" id="CHEBI:61560"/>
        <dbReference type="ChEBI" id="CHEBI:173112"/>
        <dbReference type="EC" id="2.7.7.7"/>
    </reaction>
</comment>
<evidence type="ECO:0000256" key="1">
    <source>
        <dbReference type="ARBA" id="ARBA00004123"/>
    </source>
</evidence>
<comment type="subcellular location">
    <subcellularLocation>
        <location evidence="1 11">Nucleus</location>
    </subcellularLocation>
</comment>
<feature type="region of interest" description="Disordered" evidence="12">
    <location>
        <begin position="460"/>
        <end position="483"/>
    </location>
</feature>
<dbReference type="PRINTS" id="PR00870">
    <property type="entry name" value="DNAPOLXBETA"/>
</dbReference>
<dbReference type="GO" id="GO:0003677">
    <property type="term" value="F:DNA binding"/>
    <property type="evidence" value="ECO:0007669"/>
    <property type="project" value="UniProtKB-UniRule"/>
</dbReference>
<dbReference type="GO" id="GO:0006303">
    <property type="term" value="P:double-strand break repair via nonhomologous end joining"/>
    <property type="evidence" value="ECO:0007669"/>
    <property type="project" value="TreeGrafter"/>
</dbReference>
<dbReference type="STRING" id="857340.A0A086T1M2"/>
<dbReference type="PROSITE" id="PS50172">
    <property type="entry name" value="BRCT"/>
    <property type="match status" value="1"/>
</dbReference>
<dbReference type="Pfam" id="PF14791">
    <property type="entry name" value="DNA_pol_B_thumb"/>
    <property type="match status" value="1"/>
</dbReference>
<keyword evidence="5" id="KW-0479">Metal-binding</keyword>
<dbReference type="SUPFAM" id="SSF81585">
    <property type="entry name" value="PsbU/PolX domain-like"/>
    <property type="match status" value="1"/>
</dbReference>
<dbReference type="Gene3D" id="1.10.150.110">
    <property type="entry name" value="DNA polymerase beta, N-terminal domain-like"/>
    <property type="match status" value="1"/>
</dbReference>
<dbReference type="InterPro" id="IPR001357">
    <property type="entry name" value="BRCT_dom"/>
</dbReference>
<dbReference type="SUPFAM" id="SSF47802">
    <property type="entry name" value="DNA polymerase beta, N-terminal domain-like"/>
    <property type="match status" value="1"/>
</dbReference>
<dbReference type="Pfam" id="PF14792">
    <property type="entry name" value="DNA_pol_B_palm"/>
    <property type="match status" value="1"/>
</dbReference>
<evidence type="ECO:0000256" key="2">
    <source>
        <dbReference type="ARBA" id="ARBA00008323"/>
    </source>
</evidence>
<keyword evidence="7 11" id="KW-0239">DNA-directed DNA polymerase</keyword>
<dbReference type="SUPFAM" id="SSF81301">
    <property type="entry name" value="Nucleotidyltransferase"/>
    <property type="match status" value="1"/>
</dbReference>
<feature type="compositionally biased region" description="Basic and acidic residues" evidence="12">
    <location>
        <begin position="72"/>
        <end position="86"/>
    </location>
</feature>
<dbReference type="GO" id="GO:0005634">
    <property type="term" value="C:nucleus"/>
    <property type="evidence" value="ECO:0007669"/>
    <property type="project" value="UniProtKB-SubCell"/>
</dbReference>
<dbReference type="AlphaFoldDB" id="A0A086T1M2"/>
<evidence type="ECO:0000256" key="9">
    <source>
        <dbReference type="ARBA" id="ARBA00023242"/>
    </source>
</evidence>
<dbReference type="InterPro" id="IPR029398">
    <property type="entry name" value="PolB_thumb"/>
</dbReference>
<evidence type="ECO:0000313" key="15">
    <source>
        <dbReference type="Proteomes" id="UP000029964"/>
    </source>
</evidence>
<feature type="compositionally biased region" description="Basic and acidic residues" evidence="12">
    <location>
        <begin position="175"/>
        <end position="184"/>
    </location>
</feature>
<evidence type="ECO:0000256" key="6">
    <source>
        <dbReference type="ARBA" id="ARBA00022763"/>
    </source>
</evidence>
<evidence type="ECO:0000256" key="10">
    <source>
        <dbReference type="ARBA" id="ARBA00049244"/>
    </source>
</evidence>
<dbReference type="Gene3D" id="1.10.150.20">
    <property type="entry name" value="5' to 3' exonuclease, C-terminal subdomain"/>
    <property type="match status" value="1"/>
</dbReference>